<evidence type="ECO:0000256" key="1">
    <source>
        <dbReference type="SAM" id="Phobius"/>
    </source>
</evidence>
<accession>A0A2W5T9V1</accession>
<evidence type="ECO:0000313" key="2">
    <source>
        <dbReference type="EMBL" id="PZR12269.1"/>
    </source>
</evidence>
<evidence type="ECO:0000313" key="3">
    <source>
        <dbReference type="Proteomes" id="UP000249061"/>
    </source>
</evidence>
<proteinExistence type="predicted"/>
<organism evidence="2 3">
    <name type="scientific">Archangium gephyra</name>
    <dbReference type="NCBI Taxonomy" id="48"/>
    <lineage>
        <taxon>Bacteria</taxon>
        <taxon>Pseudomonadati</taxon>
        <taxon>Myxococcota</taxon>
        <taxon>Myxococcia</taxon>
        <taxon>Myxococcales</taxon>
        <taxon>Cystobacterineae</taxon>
        <taxon>Archangiaceae</taxon>
        <taxon>Archangium</taxon>
    </lineage>
</organism>
<keyword evidence="1" id="KW-0812">Transmembrane</keyword>
<feature type="transmembrane region" description="Helical" evidence="1">
    <location>
        <begin position="57"/>
        <end position="76"/>
    </location>
</feature>
<dbReference type="AlphaFoldDB" id="A0A2W5T9V1"/>
<keyword evidence="1" id="KW-1133">Transmembrane helix</keyword>
<reference evidence="2 3" key="1">
    <citation type="submission" date="2017-08" db="EMBL/GenBank/DDBJ databases">
        <title>Infants hospitalized years apart are colonized by the same room-sourced microbial strains.</title>
        <authorList>
            <person name="Brooks B."/>
            <person name="Olm M.R."/>
            <person name="Firek B.A."/>
            <person name="Baker R."/>
            <person name="Thomas B.C."/>
            <person name="Morowitz M.J."/>
            <person name="Banfield J.F."/>
        </authorList>
    </citation>
    <scope>NUCLEOTIDE SEQUENCE [LARGE SCALE GENOMIC DNA]</scope>
    <source>
        <strain evidence="2">S2_003_000_R2_14</strain>
    </source>
</reference>
<dbReference type="Proteomes" id="UP000249061">
    <property type="component" value="Unassembled WGS sequence"/>
</dbReference>
<dbReference type="EMBL" id="QFQP01000012">
    <property type="protein sequence ID" value="PZR12269.1"/>
    <property type="molecule type" value="Genomic_DNA"/>
</dbReference>
<keyword evidence="1" id="KW-0472">Membrane</keyword>
<comment type="caution">
    <text evidence="2">The sequence shown here is derived from an EMBL/GenBank/DDBJ whole genome shotgun (WGS) entry which is preliminary data.</text>
</comment>
<sequence>MVVSVLGLLLQLLSVVCFVPVLVHAFSRSVGTGFIVLLLPVYNVYYGFSQFEHRHKGLVLAGWLGAFVLAVVFRIVGASMTANA</sequence>
<name>A0A2W5T9V1_9BACT</name>
<protein>
    <submittedName>
        <fullName evidence="2">Uncharacterized protein</fullName>
    </submittedName>
</protein>
<gene>
    <name evidence="2" type="ORF">DI536_15295</name>
</gene>
<feature type="transmembrane region" description="Helical" evidence="1">
    <location>
        <begin position="27"/>
        <end position="45"/>
    </location>
</feature>